<dbReference type="AlphaFoldDB" id="A0A392RK04"/>
<evidence type="ECO:0000313" key="1">
    <source>
        <dbReference type="EMBL" id="MCI36100.1"/>
    </source>
</evidence>
<proteinExistence type="predicted"/>
<feature type="non-terminal residue" evidence="1">
    <location>
        <position position="1"/>
    </location>
</feature>
<reference evidence="1 2" key="1">
    <citation type="journal article" date="2018" name="Front. Plant Sci.">
        <title>Red Clover (Trifolium pratense) and Zigzag Clover (T. medium) - A Picture of Genomic Similarities and Differences.</title>
        <authorList>
            <person name="Dluhosova J."/>
            <person name="Istvanek J."/>
            <person name="Nedelnik J."/>
            <person name="Repkova J."/>
        </authorList>
    </citation>
    <scope>NUCLEOTIDE SEQUENCE [LARGE SCALE GENOMIC DNA]</scope>
    <source>
        <strain evidence="2">cv. 10/8</strain>
        <tissue evidence="1">Leaf</tissue>
    </source>
</reference>
<protein>
    <submittedName>
        <fullName evidence="1">Uncharacterized protein</fullName>
    </submittedName>
</protein>
<comment type="caution">
    <text evidence="1">The sequence shown here is derived from an EMBL/GenBank/DDBJ whole genome shotgun (WGS) entry which is preliminary data.</text>
</comment>
<dbReference type="EMBL" id="LXQA010230420">
    <property type="protein sequence ID" value="MCI36100.1"/>
    <property type="molecule type" value="Genomic_DNA"/>
</dbReference>
<organism evidence="1 2">
    <name type="scientific">Trifolium medium</name>
    <dbReference type="NCBI Taxonomy" id="97028"/>
    <lineage>
        <taxon>Eukaryota</taxon>
        <taxon>Viridiplantae</taxon>
        <taxon>Streptophyta</taxon>
        <taxon>Embryophyta</taxon>
        <taxon>Tracheophyta</taxon>
        <taxon>Spermatophyta</taxon>
        <taxon>Magnoliopsida</taxon>
        <taxon>eudicotyledons</taxon>
        <taxon>Gunneridae</taxon>
        <taxon>Pentapetalae</taxon>
        <taxon>rosids</taxon>
        <taxon>fabids</taxon>
        <taxon>Fabales</taxon>
        <taxon>Fabaceae</taxon>
        <taxon>Papilionoideae</taxon>
        <taxon>50 kb inversion clade</taxon>
        <taxon>NPAAA clade</taxon>
        <taxon>Hologalegina</taxon>
        <taxon>IRL clade</taxon>
        <taxon>Trifolieae</taxon>
        <taxon>Trifolium</taxon>
    </lineage>
</organism>
<keyword evidence="2" id="KW-1185">Reference proteome</keyword>
<accession>A0A392RK04</accession>
<evidence type="ECO:0000313" key="2">
    <source>
        <dbReference type="Proteomes" id="UP000265520"/>
    </source>
</evidence>
<sequence>EYRKFLDMHQLCCQQNDVDICPPPTLILRDNEAIVYIAYIHTYHEKVRHVEKWVSFK</sequence>
<name>A0A392RK04_9FABA</name>
<dbReference type="Proteomes" id="UP000265520">
    <property type="component" value="Unassembled WGS sequence"/>
</dbReference>